<dbReference type="EMBL" id="LRXL01000045">
    <property type="protein sequence ID" value="OAB77939.1"/>
    <property type="molecule type" value="Genomic_DNA"/>
</dbReference>
<evidence type="ECO:0000313" key="6">
    <source>
        <dbReference type="EMBL" id="OAB77939.1"/>
    </source>
</evidence>
<dbReference type="SMART" id="SM00646">
    <property type="entry name" value="Ami_3"/>
    <property type="match status" value="1"/>
</dbReference>
<evidence type="ECO:0000256" key="1">
    <source>
        <dbReference type="ARBA" id="ARBA00001561"/>
    </source>
</evidence>
<proteinExistence type="predicted"/>
<comment type="caution">
    <text evidence="6">The sequence shown here is derived from an EMBL/GenBank/DDBJ whole genome shotgun (WGS) entry which is preliminary data.</text>
</comment>
<keyword evidence="4" id="KW-0732">Signal</keyword>
<dbReference type="PANTHER" id="PTHR30404">
    <property type="entry name" value="N-ACETYLMURAMOYL-L-ALANINE AMIDASE"/>
    <property type="match status" value="1"/>
</dbReference>
<keyword evidence="7" id="KW-1185">Reference proteome</keyword>
<dbReference type="SUPFAM" id="SSF53187">
    <property type="entry name" value="Zn-dependent exopeptidases"/>
    <property type="match status" value="1"/>
</dbReference>
<dbReference type="GO" id="GO:0008745">
    <property type="term" value="F:N-acetylmuramoyl-L-alanine amidase activity"/>
    <property type="evidence" value="ECO:0007669"/>
    <property type="project" value="UniProtKB-EC"/>
</dbReference>
<evidence type="ECO:0000259" key="5">
    <source>
        <dbReference type="SMART" id="SM00646"/>
    </source>
</evidence>
<evidence type="ECO:0000256" key="4">
    <source>
        <dbReference type="SAM" id="SignalP"/>
    </source>
</evidence>
<comment type="catalytic activity">
    <reaction evidence="1">
        <text>Hydrolyzes the link between N-acetylmuramoyl residues and L-amino acid residues in certain cell-wall glycopeptides.</text>
        <dbReference type="EC" id="3.5.1.28"/>
    </reaction>
</comment>
<accession>A0A167GV99</accession>
<feature type="signal peptide" evidence="4">
    <location>
        <begin position="1"/>
        <end position="22"/>
    </location>
</feature>
<dbReference type="GO" id="GO:0009253">
    <property type="term" value="P:peptidoglycan catabolic process"/>
    <property type="evidence" value="ECO:0007669"/>
    <property type="project" value="InterPro"/>
</dbReference>
<sequence>MKTKLIHFFVFAFFVNTLFVFANHKNNTTKPFVVVLDAGHGGHDSGNTGNGYKEKDIALKIVLEVGKIISKIDGVKVIYTRKDDTFIDLWERGAIANRADADLFVSVHCNAHNSDAYGTETFVLGLHANKRNLEVAKKENEVIFLEKDYQEKYAGYDPNSPESFIGLTLMQEEYLDQSIMLASLIQNNFTNKLKRKDRSVKQAGFIVLHQSYMPSVLVETGFLTNRKEGAYLNSKKGQQEMAESISEGIITYQKNLGMATSRSQNPEITQEEIDKAIETTEEKKYEGITFKVQIAASSKKIDLKAYNFKGLKDVSRNEEDGLWKYYYGETSDYNKIQLMKTFAREKGYSGGYIVAFKGRKKIKLSEVLKSEDK</sequence>
<dbReference type="GO" id="GO:0030288">
    <property type="term" value="C:outer membrane-bounded periplasmic space"/>
    <property type="evidence" value="ECO:0007669"/>
    <property type="project" value="TreeGrafter"/>
</dbReference>
<protein>
    <recommendedName>
        <fullName evidence="2">N-acetylmuramoyl-L-alanine amidase</fullName>
        <ecNumber evidence="2">3.5.1.28</ecNumber>
    </recommendedName>
</protein>
<dbReference type="Proteomes" id="UP000077013">
    <property type="component" value="Unassembled WGS sequence"/>
</dbReference>
<evidence type="ECO:0000313" key="7">
    <source>
        <dbReference type="Proteomes" id="UP000077013"/>
    </source>
</evidence>
<dbReference type="InterPro" id="IPR050695">
    <property type="entry name" value="N-acetylmuramoyl_amidase_3"/>
</dbReference>
<dbReference type="OrthoDB" id="9806267at2"/>
<organism evidence="6 7">
    <name type="scientific">Cochleicola gelatinilyticus</name>
    <dbReference type="NCBI Taxonomy" id="1763537"/>
    <lineage>
        <taxon>Bacteria</taxon>
        <taxon>Pseudomonadati</taxon>
        <taxon>Bacteroidota</taxon>
        <taxon>Flavobacteriia</taxon>
        <taxon>Flavobacteriales</taxon>
        <taxon>Flavobacteriaceae</taxon>
        <taxon>Cochleicola</taxon>
    </lineage>
</organism>
<dbReference type="Gene3D" id="3.40.630.40">
    <property type="entry name" value="Zn-dependent exopeptidases"/>
    <property type="match status" value="1"/>
</dbReference>
<feature type="domain" description="MurNAc-LAA" evidence="5">
    <location>
        <begin position="93"/>
        <end position="250"/>
    </location>
</feature>
<dbReference type="AlphaFoldDB" id="A0A167GV99"/>
<keyword evidence="3" id="KW-0378">Hydrolase</keyword>
<evidence type="ECO:0000256" key="3">
    <source>
        <dbReference type="ARBA" id="ARBA00022801"/>
    </source>
</evidence>
<evidence type="ECO:0000256" key="2">
    <source>
        <dbReference type="ARBA" id="ARBA00011901"/>
    </source>
</evidence>
<dbReference type="RefSeq" id="WP_068592636.1">
    <property type="nucleotide sequence ID" value="NZ_LRXL01000045.1"/>
</dbReference>
<dbReference type="PANTHER" id="PTHR30404:SF0">
    <property type="entry name" value="N-ACETYLMURAMOYL-L-ALANINE AMIDASE AMIC"/>
    <property type="match status" value="1"/>
</dbReference>
<gene>
    <name evidence="6" type="ORF">ULVI_10640</name>
</gene>
<dbReference type="CDD" id="cd02696">
    <property type="entry name" value="MurNAc-LAA"/>
    <property type="match status" value="1"/>
</dbReference>
<dbReference type="EC" id="3.5.1.28" evidence="2"/>
<dbReference type="FunFam" id="3.40.630.40:FF:000005">
    <property type="entry name" value="N-acetylmuramoyl-L-alanine amidase (AmiA)"/>
    <property type="match status" value="1"/>
</dbReference>
<dbReference type="InterPro" id="IPR002508">
    <property type="entry name" value="MurNAc-LAA_cat"/>
</dbReference>
<feature type="chain" id="PRO_5007887108" description="N-acetylmuramoyl-L-alanine amidase" evidence="4">
    <location>
        <begin position="23"/>
        <end position="373"/>
    </location>
</feature>
<reference evidence="6 7" key="1">
    <citation type="submission" date="2016-02" db="EMBL/GenBank/DDBJ databases">
        <title>Ulvibacter sp. LPB0005, isolated from Thais luteostoma.</title>
        <authorList>
            <person name="Shin S.-K."/>
            <person name="Yi H."/>
        </authorList>
    </citation>
    <scope>NUCLEOTIDE SEQUENCE [LARGE SCALE GENOMIC DNA]</scope>
    <source>
        <strain evidence="6 7">LPB0005</strain>
    </source>
</reference>
<dbReference type="STRING" id="1763537.ULVI_10640"/>
<name>A0A167GV99_9FLAO</name>
<dbReference type="Pfam" id="PF01520">
    <property type="entry name" value="Amidase_3"/>
    <property type="match status" value="1"/>
</dbReference>